<keyword evidence="4" id="KW-1185">Reference proteome</keyword>
<feature type="region of interest" description="Disordered" evidence="1">
    <location>
        <begin position="1"/>
        <end position="28"/>
    </location>
</feature>
<evidence type="ECO:0000313" key="4">
    <source>
        <dbReference type="Proteomes" id="UP001497457"/>
    </source>
</evidence>
<evidence type="ECO:0000313" key="3">
    <source>
        <dbReference type="EMBL" id="CAL4986978.1"/>
    </source>
</evidence>
<accession>A0ABC9AXW0</accession>
<sequence length="296" mass="34408">MWGRNRSRHGRRQRDGAWRPPVSPPDHGHRHCPVPLWEREFCSYVGNISWQRFCETKRYVSIFNSLDHWDDSGAFENFQNAKARFWADYHRQPCDIPLPDPDLYIDMIDHHCNVDPELVADLDKLRLPIDSDSYAVVPTGWDDDNGGADNKCTQKKSGNWDIYVEKPSAVVVNGWDSWEPSPGSNATWTGNNESSNKWGYSNYGWGAALEKRSWRSWSNNQYASNNRNDNFYGASNNQYASNNRYNSFHQRNNNKQRDHNEHFNRSRWQDHRGKKKVWRPVAKSACQNGQGIEGGS</sequence>
<feature type="compositionally biased region" description="Basic residues" evidence="1">
    <location>
        <begin position="1"/>
        <end position="12"/>
    </location>
</feature>
<dbReference type="PANTHER" id="PTHR34567">
    <property type="entry name" value="FK506-BINDING-LIKE PROTEIN"/>
    <property type="match status" value="1"/>
</dbReference>
<feature type="compositionally biased region" description="Basic and acidic residues" evidence="1">
    <location>
        <begin position="255"/>
        <end position="271"/>
    </location>
</feature>
<proteinExistence type="predicted"/>
<dbReference type="Proteomes" id="UP001497457">
    <property type="component" value="Chromosome 23rd"/>
</dbReference>
<name>A0ABC9AXW0_9POAL</name>
<protein>
    <submittedName>
        <fullName evidence="2">Uncharacterized protein</fullName>
    </submittedName>
</protein>
<evidence type="ECO:0000313" key="2">
    <source>
        <dbReference type="EMBL" id="CAL4986975.1"/>
    </source>
</evidence>
<evidence type="ECO:0000256" key="1">
    <source>
        <dbReference type="SAM" id="MobiDB-lite"/>
    </source>
</evidence>
<feature type="compositionally biased region" description="Polar residues" evidence="1">
    <location>
        <begin position="242"/>
        <end position="253"/>
    </location>
</feature>
<dbReference type="EMBL" id="OZ075133">
    <property type="protein sequence ID" value="CAL4986975.1"/>
    <property type="molecule type" value="Genomic_DNA"/>
</dbReference>
<dbReference type="EMBL" id="OZ075133">
    <property type="protein sequence ID" value="CAL4986978.1"/>
    <property type="molecule type" value="Genomic_DNA"/>
</dbReference>
<gene>
    <name evidence="2" type="ORF">URODEC1_LOCUS58611</name>
    <name evidence="3" type="ORF">URODEC1_LOCUS58613</name>
</gene>
<reference evidence="4" key="1">
    <citation type="submission" date="2024-06" db="EMBL/GenBank/DDBJ databases">
        <authorList>
            <person name="Ryan C."/>
        </authorList>
    </citation>
    <scope>NUCLEOTIDE SEQUENCE [LARGE SCALE GENOMIC DNA]</scope>
</reference>
<feature type="region of interest" description="Disordered" evidence="1">
    <location>
        <begin position="242"/>
        <end position="296"/>
    </location>
</feature>
<organism evidence="2 4">
    <name type="scientific">Urochloa decumbens</name>
    <dbReference type="NCBI Taxonomy" id="240449"/>
    <lineage>
        <taxon>Eukaryota</taxon>
        <taxon>Viridiplantae</taxon>
        <taxon>Streptophyta</taxon>
        <taxon>Embryophyta</taxon>
        <taxon>Tracheophyta</taxon>
        <taxon>Spermatophyta</taxon>
        <taxon>Magnoliopsida</taxon>
        <taxon>Liliopsida</taxon>
        <taxon>Poales</taxon>
        <taxon>Poaceae</taxon>
        <taxon>PACMAD clade</taxon>
        <taxon>Panicoideae</taxon>
        <taxon>Panicodae</taxon>
        <taxon>Paniceae</taxon>
        <taxon>Melinidinae</taxon>
        <taxon>Urochloa</taxon>
    </lineage>
</organism>
<dbReference type="PANTHER" id="PTHR34567:SF10">
    <property type="entry name" value="OS11G0140900 PROTEIN"/>
    <property type="match status" value="1"/>
</dbReference>
<reference evidence="2 4" key="2">
    <citation type="submission" date="2024-10" db="EMBL/GenBank/DDBJ databases">
        <authorList>
            <person name="Ryan C."/>
        </authorList>
    </citation>
    <scope>NUCLEOTIDE SEQUENCE [LARGE SCALE GENOMIC DNA]</scope>
</reference>
<dbReference type="AlphaFoldDB" id="A0ABC9AXW0"/>